<evidence type="ECO:0000313" key="2">
    <source>
        <dbReference type="EMBL" id="WZL76343.1"/>
    </source>
</evidence>
<organism evidence="2 3">
    <name type="scientific">Thermatribacter velox</name>
    <dbReference type="NCBI Taxonomy" id="3039681"/>
    <lineage>
        <taxon>Bacteria</taxon>
        <taxon>Pseudomonadati</taxon>
        <taxon>Atribacterota</taxon>
        <taxon>Atribacteria</taxon>
        <taxon>Atribacterales</taxon>
        <taxon>Thermatribacteraceae</taxon>
        <taxon>Thermatribacter</taxon>
    </lineage>
</organism>
<protein>
    <recommendedName>
        <fullName evidence="4">Lipoprotein</fullName>
    </recommendedName>
</protein>
<gene>
    <name evidence="2" type="ORF">QBE54_01005</name>
</gene>
<evidence type="ECO:0000256" key="1">
    <source>
        <dbReference type="SAM" id="Phobius"/>
    </source>
</evidence>
<sequence length="163" mass="18213">MRFIKIWVTAFFDLIYFFWKGGGEKVRYSQSVLVIFLFGILATIALGCQQMEEATSVTLADLPSHVGERVGVTGCLVFSCPTFFGAVYPRDCKVLLREGDFTVALEFPDALEALRETLNGYYEEHFSTCIRLEVLGTVRVASCDGAGCEPTIFIEVEDIRVLE</sequence>
<dbReference type="RefSeq" id="WP_369018501.1">
    <property type="nucleotide sequence ID" value="NZ_CP121689.1"/>
</dbReference>
<keyword evidence="1" id="KW-0812">Transmembrane</keyword>
<keyword evidence="3" id="KW-1185">Reference proteome</keyword>
<evidence type="ECO:0008006" key="4">
    <source>
        <dbReference type="Google" id="ProtNLM"/>
    </source>
</evidence>
<reference evidence="2 3" key="1">
    <citation type="submission" date="2023-03" db="EMBL/GenBank/DDBJ databases">
        <title>Novel Species.</title>
        <authorList>
            <person name="Ma S."/>
        </authorList>
    </citation>
    <scope>NUCLEOTIDE SEQUENCE [LARGE SCALE GENOMIC DNA]</scope>
    <source>
        <strain evidence="2 3">B11</strain>
    </source>
</reference>
<evidence type="ECO:0000313" key="3">
    <source>
        <dbReference type="Proteomes" id="UP001461341"/>
    </source>
</evidence>
<name>A0ABZ2YBF8_9BACT</name>
<dbReference type="Proteomes" id="UP001461341">
    <property type="component" value="Chromosome"/>
</dbReference>
<proteinExistence type="predicted"/>
<keyword evidence="1" id="KW-1133">Transmembrane helix</keyword>
<feature type="transmembrane region" description="Helical" evidence="1">
    <location>
        <begin position="28"/>
        <end position="48"/>
    </location>
</feature>
<dbReference type="EMBL" id="CP121689">
    <property type="protein sequence ID" value="WZL76343.1"/>
    <property type="molecule type" value="Genomic_DNA"/>
</dbReference>
<accession>A0ABZ2YBF8</accession>
<keyword evidence="1" id="KW-0472">Membrane</keyword>